<dbReference type="PANTHER" id="PTHR45835">
    <property type="entry name" value="YALI0A06105P"/>
    <property type="match status" value="1"/>
</dbReference>
<proteinExistence type="predicted"/>
<reference evidence="2" key="1">
    <citation type="submission" date="2024-03" db="EMBL/GenBank/DDBJ databases">
        <title>WGS assembly of Saponaria officinalis var. Norfolk2.</title>
        <authorList>
            <person name="Jenkins J."/>
            <person name="Shu S."/>
            <person name="Grimwood J."/>
            <person name="Barry K."/>
            <person name="Goodstein D."/>
            <person name="Schmutz J."/>
            <person name="Leebens-Mack J."/>
            <person name="Osbourn A."/>
        </authorList>
    </citation>
    <scope>NUCLEOTIDE SEQUENCE [LARGE SCALE GENOMIC DNA]</scope>
    <source>
        <strain evidence="2">JIC</strain>
    </source>
</reference>
<comment type="caution">
    <text evidence="2">The sequence shown here is derived from an EMBL/GenBank/DDBJ whole genome shotgun (WGS) entry which is preliminary data.</text>
</comment>
<name>A0AAW1II22_SAPOF</name>
<evidence type="ECO:0000313" key="2">
    <source>
        <dbReference type="EMBL" id="KAK9689252.1"/>
    </source>
</evidence>
<organism evidence="2 3">
    <name type="scientific">Saponaria officinalis</name>
    <name type="common">Common soapwort</name>
    <name type="synonym">Lychnis saponaria</name>
    <dbReference type="NCBI Taxonomy" id="3572"/>
    <lineage>
        <taxon>Eukaryota</taxon>
        <taxon>Viridiplantae</taxon>
        <taxon>Streptophyta</taxon>
        <taxon>Embryophyta</taxon>
        <taxon>Tracheophyta</taxon>
        <taxon>Spermatophyta</taxon>
        <taxon>Magnoliopsida</taxon>
        <taxon>eudicotyledons</taxon>
        <taxon>Gunneridae</taxon>
        <taxon>Pentapetalae</taxon>
        <taxon>Caryophyllales</taxon>
        <taxon>Caryophyllaceae</taxon>
        <taxon>Caryophylleae</taxon>
        <taxon>Saponaria</taxon>
    </lineage>
</organism>
<dbReference type="InterPro" id="IPR036397">
    <property type="entry name" value="RNaseH_sf"/>
</dbReference>
<dbReference type="GO" id="GO:0003676">
    <property type="term" value="F:nucleic acid binding"/>
    <property type="evidence" value="ECO:0007669"/>
    <property type="project" value="InterPro"/>
</dbReference>
<dbReference type="AlphaFoldDB" id="A0AAW1II22"/>
<dbReference type="Gene3D" id="3.30.420.10">
    <property type="entry name" value="Ribonuclease H-like superfamily/Ribonuclease H"/>
    <property type="match status" value="1"/>
</dbReference>
<evidence type="ECO:0000259" key="1">
    <source>
        <dbReference type="Pfam" id="PF24626"/>
    </source>
</evidence>
<dbReference type="Pfam" id="PF24626">
    <property type="entry name" value="SH3_Tf2-1"/>
    <property type="match status" value="1"/>
</dbReference>
<sequence length="323" mass="37181">MKHEIQEYIKKCPTCQQCKYDVSAYPGKLQPLSIPSTLWTEVSMDTIDGFPKYMGNDSILVVFDRLNKTAYFIPLKHPYSAPEVAQAYFNTVYKSDGQTEVLNRCLETYLRCFFSETPSDWCKWIPAAEFWYNTSYHYSLKCSPYEVLYEQPPPVHLPYMPGKSRILWEEDVTEAIQEVLWLLQNSKKKGHVAYKLELPHTAQIHHTFHVSLLKKCHGTPPAITALSNDNEVVERPELVMARKTVKRERISATKVLVKWTTSELEDAILEFLYDLQLNYPDFDPWGQRSVQGEGADTDVTADTLILGANRGNAKNDSLMMETH</sequence>
<dbReference type="EMBL" id="JBDFQZ010000009">
    <property type="protein sequence ID" value="KAK9689252.1"/>
    <property type="molecule type" value="Genomic_DNA"/>
</dbReference>
<feature type="domain" description="Tf2-1-like SH3-like" evidence="1">
    <location>
        <begin position="187"/>
        <end position="217"/>
    </location>
</feature>
<dbReference type="InterPro" id="IPR056924">
    <property type="entry name" value="SH3_Tf2-1"/>
</dbReference>
<dbReference type="InterPro" id="IPR012337">
    <property type="entry name" value="RNaseH-like_sf"/>
</dbReference>
<dbReference type="Proteomes" id="UP001443914">
    <property type="component" value="Unassembled WGS sequence"/>
</dbReference>
<keyword evidence="3" id="KW-1185">Reference proteome</keyword>
<gene>
    <name evidence="2" type="ORF">RND81_09G046500</name>
</gene>
<evidence type="ECO:0000313" key="3">
    <source>
        <dbReference type="Proteomes" id="UP001443914"/>
    </source>
</evidence>
<dbReference type="PANTHER" id="PTHR45835:SF99">
    <property type="entry name" value="CHROMO DOMAIN-CONTAINING PROTEIN-RELATED"/>
    <property type="match status" value="1"/>
</dbReference>
<dbReference type="SUPFAM" id="SSF53098">
    <property type="entry name" value="Ribonuclease H-like"/>
    <property type="match status" value="1"/>
</dbReference>
<protein>
    <recommendedName>
        <fullName evidence="1">Tf2-1-like SH3-like domain-containing protein</fullName>
    </recommendedName>
</protein>
<accession>A0AAW1II22</accession>